<keyword evidence="4" id="KW-1185">Reference proteome</keyword>
<proteinExistence type="predicted"/>
<dbReference type="RefSeq" id="WP_187562010.1">
    <property type="nucleotide sequence ID" value="NZ_JACGWS010000005.1"/>
</dbReference>
<evidence type="ECO:0000256" key="1">
    <source>
        <dbReference type="SAM" id="Phobius"/>
    </source>
</evidence>
<evidence type="ECO:0000313" key="3">
    <source>
        <dbReference type="EMBL" id="MBC8754960.1"/>
    </source>
</evidence>
<reference evidence="3 4" key="1">
    <citation type="submission" date="2020-07" db="EMBL/GenBank/DDBJ databases">
        <title>Description of Kordia aestuariivivens sp. nov., isolated from a tidal flat.</title>
        <authorList>
            <person name="Park S."/>
            <person name="Yoon J.-H."/>
        </authorList>
    </citation>
    <scope>NUCLEOTIDE SEQUENCE [LARGE SCALE GENOMIC DNA]</scope>
    <source>
        <strain evidence="3 4">YSTF-M3</strain>
    </source>
</reference>
<comment type="caution">
    <text evidence="3">The sequence shown here is derived from an EMBL/GenBank/DDBJ whole genome shotgun (WGS) entry which is preliminary data.</text>
</comment>
<dbReference type="SMART" id="SM00850">
    <property type="entry name" value="LytTR"/>
    <property type="match status" value="1"/>
</dbReference>
<dbReference type="PROSITE" id="PS50930">
    <property type="entry name" value="HTH_LYTTR"/>
    <property type="match status" value="1"/>
</dbReference>
<keyword evidence="1" id="KW-1133">Transmembrane helix</keyword>
<sequence length="322" mass="38024">MAKFYIHDRSYDKSKAILLNISDTEDTRIVFSKYEHLSEIAKTTNNLNDYRKYISKFKFYAYQTQRPFVALNANNYLLDYALKTKQKDSAKHYAEQLELNLKQVDTAQYLDYIYTTYQTLSTYYTGFNLDAERKYKAYTNATSKQIINNQKKALTEILHFKDERNQLQVENQQLFDSLSFTQKNFFIVLLIVLLLSISVFIVLNRNKKYKELVTIIEEEKHIIAEKVARKNIVLNNKTTLYLDEIKYLKSDRNYVEFHVNGKNIVDRNKLSSVMKLLPPNFIKVHRSYIINKNFIKSRTSTVITLDPDIEIPLSRSYKGNVN</sequence>
<dbReference type="InterPro" id="IPR007492">
    <property type="entry name" value="LytTR_DNA-bd_dom"/>
</dbReference>
<gene>
    <name evidence="3" type="ORF">H2O64_09780</name>
</gene>
<name>A0ABR7Q8S9_9FLAO</name>
<protein>
    <submittedName>
        <fullName evidence="3">LytTR family transcriptional regulator</fullName>
    </submittedName>
</protein>
<evidence type="ECO:0000313" key="4">
    <source>
        <dbReference type="Proteomes" id="UP000619238"/>
    </source>
</evidence>
<dbReference type="Gene3D" id="2.40.50.1020">
    <property type="entry name" value="LytTr DNA-binding domain"/>
    <property type="match status" value="1"/>
</dbReference>
<evidence type="ECO:0000259" key="2">
    <source>
        <dbReference type="PROSITE" id="PS50930"/>
    </source>
</evidence>
<keyword evidence="1" id="KW-0472">Membrane</keyword>
<dbReference type="EMBL" id="JACGWS010000005">
    <property type="protein sequence ID" value="MBC8754960.1"/>
    <property type="molecule type" value="Genomic_DNA"/>
</dbReference>
<accession>A0ABR7Q8S9</accession>
<feature type="domain" description="HTH LytTR-type" evidence="2">
    <location>
        <begin position="242"/>
        <end position="322"/>
    </location>
</feature>
<organism evidence="3 4">
    <name type="scientific">Kordia aestuariivivens</name>
    <dbReference type="NCBI Taxonomy" id="2759037"/>
    <lineage>
        <taxon>Bacteria</taxon>
        <taxon>Pseudomonadati</taxon>
        <taxon>Bacteroidota</taxon>
        <taxon>Flavobacteriia</taxon>
        <taxon>Flavobacteriales</taxon>
        <taxon>Flavobacteriaceae</taxon>
        <taxon>Kordia</taxon>
    </lineage>
</organism>
<dbReference type="Proteomes" id="UP000619238">
    <property type="component" value="Unassembled WGS sequence"/>
</dbReference>
<feature type="transmembrane region" description="Helical" evidence="1">
    <location>
        <begin position="185"/>
        <end position="203"/>
    </location>
</feature>
<dbReference type="Pfam" id="PF04397">
    <property type="entry name" value="LytTR"/>
    <property type="match status" value="1"/>
</dbReference>
<keyword evidence="1" id="KW-0812">Transmembrane</keyword>